<sequence length="34" mass="3975">MTRQRYCEALRIFYRITTRIAGQVIYRPDGAAPS</sequence>
<reference evidence="1 2" key="1">
    <citation type="journal article" date="2011" name="BMC Genomics">
        <title>Genome sequencing reveals diversification of virulence factor content and possible host adaptation in distinct subpopulations of Salmonella enterica.</title>
        <authorList>
            <person name="den Bakker H.C."/>
            <person name="Moreno Switt A.I."/>
            <person name="Govoni G."/>
            <person name="Cummings C.A."/>
            <person name="Ranieri M.L."/>
            <person name="Degoricija L."/>
            <person name="Hoelzer K."/>
            <person name="Rodriguez-Rivera L.D."/>
            <person name="Brown S."/>
            <person name="Bolchacova E."/>
            <person name="Furtado M.R."/>
            <person name="Wiedmann M."/>
        </authorList>
    </citation>
    <scope>NUCLEOTIDE SEQUENCE [LARGE SCALE GENOMIC DNA]</scope>
    <source>
        <strain evidence="1 2">R8-2977</strain>
    </source>
</reference>
<gene>
    <name evidence="1" type="ORF">LTSEURB_0277</name>
</gene>
<proteinExistence type="predicted"/>
<feature type="non-terminal residue" evidence="1">
    <location>
        <position position="34"/>
    </location>
</feature>
<evidence type="ECO:0000313" key="1">
    <source>
        <dbReference type="EMBL" id="EHD07269.1"/>
    </source>
</evidence>
<organism evidence="1 2">
    <name type="scientific">Salmonella enterica subsp. enterica serovar Urbana str. R8-2977</name>
    <dbReference type="NCBI Taxonomy" id="913084"/>
    <lineage>
        <taxon>Bacteria</taxon>
        <taxon>Pseudomonadati</taxon>
        <taxon>Pseudomonadota</taxon>
        <taxon>Gammaproteobacteria</taxon>
        <taxon>Enterobacterales</taxon>
        <taxon>Enterobacteriaceae</taxon>
        <taxon>Salmonella</taxon>
    </lineage>
</organism>
<dbReference type="AlphaFoldDB" id="G5RQF9"/>
<dbReference type="EMBL" id="AFCW01000114">
    <property type="protein sequence ID" value="EHD07269.1"/>
    <property type="molecule type" value="Genomic_DNA"/>
</dbReference>
<protein>
    <submittedName>
        <fullName evidence="1">Uncharacterized protein</fullName>
    </submittedName>
</protein>
<dbReference type="Proteomes" id="UP000004776">
    <property type="component" value="Unassembled WGS sequence"/>
</dbReference>
<evidence type="ECO:0000313" key="2">
    <source>
        <dbReference type="Proteomes" id="UP000004776"/>
    </source>
</evidence>
<name>G5RQF9_SALET</name>
<comment type="caution">
    <text evidence="1">The sequence shown here is derived from an EMBL/GenBank/DDBJ whole genome shotgun (WGS) entry which is preliminary data.</text>
</comment>
<accession>G5RQF9</accession>